<dbReference type="PRINTS" id="PR00862">
    <property type="entry name" value="PROLIGOPTASE"/>
</dbReference>
<protein>
    <recommendedName>
        <fullName evidence="5">Acyl-peptide hydrolase</fullName>
    </recommendedName>
    <alternativeName>
        <fullName evidence="4">Acylaminoacyl-peptidase</fullName>
    </alternativeName>
</protein>
<dbReference type="PANTHER" id="PTHR42776:SF27">
    <property type="entry name" value="DIPEPTIDYL PEPTIDASE FAMILY MEMBER 6"/>
    <property type="match status" value="1"/>
</dbReference>
<feature type="domain" description="Peptidase S9 prolyl oligopeptidase catalytic" evidence="8">
    <location>
        <begin position="442"/>
        <end position="652"/>
    </location>
</feature>
<dbReference type="InterPro" id="IPR002471">
    <property type="entry name" value="Pept_S9_AS"/>
</dbReference>
<dbReference type="GO" id="GO:0006508">
    <property type="term" value="P:proteolysis"/>
    <property type="evidence" value="ECO:0007669"/>
    <property type="project" value="InterPro"/>
</dbReference>
<dbReference type="InterPro" id="IPR002470">
    <property type="entry name" value="Peptidase_S9A"/>
</dbReference>
<evidence type="ECO:0000256" key="2">
    <source>
        <dbReference type="ARBA" id="ARBA00022825"/>
    </source>
</evidence>
<keyword evidence="2" id="KW-0645">Protease</keyword>
<keyword evidence="1" id="KW-0378">Hydrolase</keyword>
<dbReference type="Gene3D" id="2.120.10.30">
    <property type="entry name" value="TolB, C-terminal domain"/>
    <property type="match status" value="2"/>
</dbReference>
<dbReference type="AlphaFoldDB" id="A0A6J4LQY6"/>
<evidence type="ECO:0000259" key="8">
    <source>
        <dbReference type="Pfam" id="PF00326"/>
    </source>
</evidence>
<keyword evidence="2" id="KW-0720">Serine protease</keyword>
<dbReference type="PANTHER" id="PTHR42776">
    <property type="entry name" value="SERINE PEPTIDASE S9 FAMILY MEMBER"/>
    <property type="match status" value="1"/>
</dbReference>
<name>A0A6J4LQY6_9BACT</name>
<dbReference type="InterPro" id="IPR001375">
    <property type="entry name" value="Peptidase_S9_cat"/>
</dbReference>
<dbReference type="InterPro" id="IPR011659">
    <property type="entry name" value="WD40"/>
</dbReference>
<dbReference type="Gene3D" id="3.40.50.1820">
    <property type="entry name" value="alpha/beta hydrolase"/>
    <property type="match status" value="1"/>
</dbReference>
<evidence type="ECO:0000256" key="4">
    <source>
        <dbReference type="ARBA" id="ARBA00032284"/>
    </source>
</evidence>
<dbReference type="GO" id="GO:0004252">
    <property type="term" value="F:serine-type endopeptidase activity"/>
    <property type="evidence" value="ECO:0007669"/>
    <property type="project" value="InterPro"/>
</dbReference>
<dbReference type="InterPro" id="IPR029058">
    <property type="entry name" value="AB_hydrolase_fold"/>
</dbReference>
<feature type="chain" id="PRO_5026662276" description="Acyl-peptide hydrolase" evidence="7">
    <location>
        <begin position="22"/>
        <end position="660"/>
    </location>
</feature>
<feature type="signal peptide" evidence="7">
    <location>
        <begin position="1"/>
        <end position="21"/>
    </location>
</feature>
<organism evidence="9">
    <name type="scientific">uncultured Gemmatimonadota bacterium</name>
    <dbReference type="NCBI Taxonomy" id="203437"/>
    <lineage>
        <taxon>Bacteria</taxon>
        <taxon>Pseudomonadati</taxon>
        <taxon>Gemmatimonadota</taxon>
        <taxon>environmental samples</taxon>
    </lineage>
</organism>
<sequence>MNGSIRLLLAVALAAAAPAAAQDTIPTPAPADVPQLEPAALTLAGAECQGVARYLNVRSVSGAQLSPDGRELLYLTSTTGMPQLWVAPVRADGAAAARQVTFGANRVQFARWSPDGRWIAYGTDRGGNERTQFFLLSPDGTRERELTPADEHFRDFAGWSPRGSRIAYVSTERNGRDFDLYLLDLAADGRPAGPARMVLRGAGNLQVEAWRPDGEAMVLSQGRGEADNDLLLLDLRTQKLDTIFAPAQMSSYRSIQWTPDGQGFFVATNHERDFAGLAHYRVASRAPRWIAEPRWDVEQVALSPDGKFLAYTINEGGFSRLVIRDLAGQRDLPIAGLPGGVVGSLEWAEAAPRLSIGVSGPGTPGDVWVYDAAAGSLARATESTLAGLDPSAFVAPQPVSFPSFDQVAIHGLLYLPQGAAGSRPPVVMMLHGGPTSQARPGFDPVKQYLLARGYAVLDLNFRGSTGYGQRFTQLDNKRLRPNAVRDMEAAVRWLRERPDVDGTRVAAMGGSYGGYMTYAAVAQLPELFRAGVPFVGVANWISGLEDASPALKNSDLIEYGSIDDAADREFFRQISPLSYADRIRSPLMVVHGANDPRVPVAEADQIVRAVRRRGGDVEYLRFPDEGHGIARLANRVTAYQRIARFLDRVLEHQAPACRQQ</sequence>
<evidence type="ECO:0000256" key="6">
    <source>
        <dbReference type="ARBA" id="ARBA00045885"/>
    </source>
</evidence>
<reference evidence="9" key="1">
    <citation type="submission" date="2020-02" db="EMBL/GenBank/DDBJ databases">
        <authorList>
            <person name="Meier V. D."/>
        </authorList>
    </citation>
    <scope>NUCLEOTIDE SEQUENCE</scope>
    <source>
        <strain evidence="9">AVDCRST_MAG89</strain>
    </source>
</reference>
<keyword evidence="7" id="KW-0732">Signal</keyword>
<evidence type="ECO:0000256" key="7">
    <source>
        <dbReference type="SAM" id="SignalP"/>
    </source>
</evidence>
<dbReference type="SUPFAM" id="SSF53474">
    <property type="entry name" value="alpha/beta-Hydrolases"/>
    <property type="match status" value="1"/>
</dbReference>
<evidence type="ECO:0000256" key="1">
    <source>
        <dbReference type="ARBA" id="ARBA00022801"/>
    </source>
</evidence>
<accession>A0A6J4LQY6</accession>
<dbReference type="EMBL" id="CADCTV010000541">
    <property type="protein sequence ID" value="CAA9340108.1"/>
    <property type="molecule type" value="Genomic_DNA"/>
</dbReference>
<evidence type="ECO:0000313" key="9">
    <source>
        <dbReference type="EMBL" id="CAA9340108.1"/>
    </source>
</evidence>
<comment type="function">
    <text evidence="6">This enzyme catalyzes the hydrolysis of the N-terminal peptide bond of an N-acetylated peptide to generate an N-acetylated amino acid and a peptide with a free N-terminus. It preferentially cleaves off Ac-Ala, Ac-Met and Ac-Ser. Also, involved in the degradation of oxidized and glycated proteins.</text>
</comment>
<keyword evidence="3" id="KW-0007">Acetylation</keyword>
<evidence type="ECO:0000256" key="5">
    <source>
        <dbReference type="ARBA" id="ARBA00032596"/>
    </source>
</evidence>
<dbReference type="Pfam" id="PF07676">
    <property type="entry name" value="PD40"/>
    <property type="match status" value="2"/>
</dbReference>
<dbReference type="Pfam" id="PF00326">
    <property type="entry name" value="Peptidase_S9"/>
    <property type="match status" value="1"/>
</dbReference>
<proteinExistence type="predicted"/>
<dbReference type="SUPFAM" id="SSF82171">
    <property type="entry name" value="DPP6 N-terminal domain-like"/>
    <property type="match status" value="1"/>
</dbReference>
<dbReference type="PROSITE" id="PS00708">
    <property type="entry name" value="PRO_ENDOPEP_SER"/>
    <property type="match status" value="1"/>
</dbReference>
<gene>
    <name evidence="9" type="ORF">AVDCRST_MAG89-2576</name>
</gene>
<evidence type="ECO:0000256" key="3">
    <source>
        <dbReference type="ARBA" id="ARBA00022990"/>
    </source>
</evidence>
<dbReference type="InterPro" id="IPR011042">
    <property type="entry name" value="6-blade_b-propeller_TolB-like"/>
</dbReference>